<keyword evidence="5" id="KW-1185">Reference proteome</keyword>
<feature type="compositionally biased region" description="Basic and acidic residues" evidence="1">
    <location>
        <begin position="1752"/>
        <end position="1762"/>
    </location>
</feature>
<keyword evidence="2" id="KW-0812">Transmembrane</keyword>
<feature type="compositionally biased region" description="Polar residues" evidence="1">
    <location>
        <begin position="933"/>
        <end position="946"/>
    </location>
</feature>
<dbReference type="InterPro" id="IPR004360">
    <property type="entry name" value="Glyas_Fos-R_dOase_dom"/>
</dbReference>
<dbReference type="CDD" id="cd06587">
    <property type="entry name" value="VOC"/>
    <property type="match status" value="1"/>
</dbReference>
<keyword evidence="2" id="KW-0472">Membrane</keyword>
<feature type="compositionally biased region" description="Basic and acidic residues" evidence="1">
    <location>
        <begin position="224"/>
        <end position="234"/>
    </location>
</feature>
<feature type="compositionally biased region" description="Basic and acidic residues" evidence="1">
    <location>
        <begin position="487"/>
        <end position="496"/>
    </location>
</feature>
<feature type="compositionally biased region" description="Basic and acidic residues" evidence="1">
    <location>
        <begin position="561"/>
        <end position="570"/>
    </location>
</feature>
<sequence>MANGTRPIAPIRKVSAAVLGTIAVFIMLFGAGMTSWPIAALGIALLVLAISLLVTNVMRRGPRALVQGTAEVRSISEAPVGQQYGRAEMQVRIDAPGLPIADVRIRDPRVPVNKWPDPGALLPVLVAMDDMRYARIQWDDVLTHAEAAAGMGETAFLAPADEDVDEMLREAEQTPWDRRADDNPGGTPLYTDEGYAASPYATESYPPEPPAGGGGGAPAGGDIPHGRTPQDDRPNPVVIRETPGGGIVLEGSFVAKDDPGVTQLPHRARRPRPHRTDAATAGHPTGTALADPPPAPGARSVPDWDDDDRDPETDVPLDGPWSSPPEETADRPSVGVTDAGRARISGLDVPDGDYSPRTRSAADLDPEMGSAYSPRGASTTAPPAGYSPRVAGDTADRGAGYSPRVVRESSEAGEGYSPRPVRDVEGEARSNPGRAPRSEGRSAARPRSTDDDAEDDTRASSAESRGRRTDEDVAAPRPSPFVDDEAYADHDSHVEDDAAAGSAAETESFAESGAAAAPGSGDESGSAGGTGSAAGGAFRTAAAAAAGAAVGAAAARFRNRRDREPAGGDHEPEEVTGDRPAARDRFASDADLDPPSPWARPARERDSAPGGEPAESDVAPGGEPAKADAALGGEPAEGGVAAGGVRPRGPITGPADVAVEGPAVAAPSASAARSRPAAMPAAGPAPRADDDDLAGRRPGRRGPSDGDGTGERDGDAGPRGGDVGRRGDDPATGADRGVVSDRTSAAGAAGPRPVAGPGPVGEQRPGGRAAGSAPGGPVKGLIAGVKGLLGRLAGPASRDDHGPAARKLATAPRPPATPAGNDLGLPFEEQRAAPRPRPAPGEHRTAPGEPDTTTARTTATPAERHPGRTPSDELDVPIDDERMTASRSDAAAPGGTSTAAAAGAVAAAAAAGAAAAAADRESGTASDLRSDRASGTSADGATSTGPAVNRDIAADAATGRDSAAKTAGSEDTGAGHAGSPDAAAGATAAAPRAATPEPADDDIDIALHDDVDLPLDDGPQTRAPSRVVPGGRVAPASDPVPLTDPTISPAGDANRSDLDDGDTGGRTTATATSGGVSGDAEPVATGDPAGTPDPASPPDHKRRATVSDSTIESDDSAPGESGGPALGGPAPGEPASAGPAPGKSGQSASGESATGGSAATGAVSTPVDGGARSMPRREADVSAPPAAGGMVRFTARPRVPADQEHASPSVAAPPARSAEPSPGGRAASSAAAGTPERDIATHERGGSRHRDADRHDDRTGRGESGIGADQRNARTDQRAAGTDQRDGGGVGGRDRGGVTRDRVSWASTPLPADAPELAPRRYAGAGEEQSGDAREASRSRPGGSGGHPSESAWSTPPGTARRTPPPVGSGRTISASPTPSDLTAPDARQDVSSDRNTPAERNLSSGPNAAAGTNVSTASGADTTGEAAAAGQTGAGGEGPSARFVAPATVGHDVRPSASNDPETDRTGTEHPAGPRTEHPAGPGTEPAGATAPPTVHPGRPVAPTHPDTSRTATGPDTGWPTASRDADGPATGIEAGRPVTGPATAHPTAGMGTTRPAPFRPDERADGGDPGTGAEGSRPAQPSATPKLPPNPRLQRPTGNKIGPPRLPKRPTTIEMTLISPHSLPPLETEAPTAPQAPAPPQDDATPSTADSPGSDSGSRTTAPEATGPTAVTPDAANGTSWPGALADDVRAAGSRDDHGTATPPEDGTGPMSEHGGLGPVLGAQVVPGPWSAGDAPPAALLGSATTRPTTHADPDPEARKAATGADTDTAHDATGTAPEAPGSGAAPGVPARDVPESAEPAADDAGGTGTHAAPGPRELGAGPPVSGIGTVGWRDVDPATAPDRPLSRGAHRAPEEVPARSRFSDEAGGAALDDLITAYPSARPGASGGIHGVGITILVTELDRSIEFYRDVLGFHEIDRGERNVFLASGDTRLVLRTVSESLPAHVRTVHVNLEVGDVQAVYDALRRKGVAFAHEPQPLNRGERLELWAAAFSDPDGNGITVSQWRTAPPV</sequence>
<feature type="compositionally biased region" description="Gly residues" evidence="1">
    <location>
        <begin position="1120"/>
        <end position="1130"/>
    </location>
</feature>
<proteinExistence type="predicted"/>
<feature type="domain" description="VOC" evidence="3">
    <location>
        <begin position="1891"/>
        <end position="2008"/>
    </location>
</feature>
<dbReference type="Gene3D" id="3.10.180.10">
    <property type="entry name" value="2,3-Dihydroxybiphenyl 1,2-Dioxygenase, domain 1"/>
    <property type="match status" value="1"/>
</dbReference>
<feature type="compositionally biased region" description="Low complexity" evidence="1">
    <location>
        <begin position="1763"/>
        <end position="1793"/>
    </location>
</feature>
<feature type="compositionally biased region" description="Polar residues" evidence="1">
    <location>
        <begin position="1402"/>
        <end position="1415"/>
    </location>
</feature>
<dbReference type="InterPro" id="IPR037523">
    <property type="entry name" value="VOC_core"/>
</dbReference>
<dbReference type="RefSeq" id="WP_307239560.1">
    <property type="nucleotide sequence ID" value="NZ_JAUSUZ010000001.1"/>
</dbReference>
<accession>A0AAE3VYX4</accession>
<evidence type="ECO:0000313" key="5">
    <source>
        <dbReference type="Proteomes" id="UP001240236"/>
    </source>
</evidence>
<feature type="compositionally biased region" description="Low complexity" evidence="1">
    <location>
        <begin position="1065"/>
        <end position="1080"/>
    </location>
</feature>
<dbReference type="Proteomes" id="UP001240236">
    <property type="component" value="Unassembled WGS sequence"/>
</dbReference>
<feature type="compositionally biased region" description="Low complexity" evidence="1">
    <location>
        <begin position="1206"/>
        <end position="1234"/>
    </location>
</feature>
<dbReference type="GO" id="GO:0016829">
    <property type="term" value="F:lyase activity"/>
    <property type="evidence" value="ECO:0007669"/>
    <property type="project" value="UniProtKB-KW"/>
</dbReference>
<comment type="caution">
    <text evidence="4">The sequence shown here is derived from an EMBL/GenBank/DDBJ whole genome shotgun (WGS) entry which is preliminary data.</text>
</comment>
<feature type="compositionally biased region" description="Low complexity" evidence="1">
    <location>
        <begin position="977"/>
        <end position="997"/>
    </location>
</feature>
<keyword evidence="4" id="KW-0456">Lyase</keyword>
<feature type="compositionally biased region" description="Low complexity" evidence="1">
    <location>
        <begin position="499"/>
        <end position="525"/>
    </location>
</feature>
<protein>
    <submittedName>
        <fullName evidence="4">Catechol 2,3-dioxygenase-like lactoylglutathione lyase family enzyme</fullName>
    </submittedName>
</protein>
<dbReference type="PROSITE" id="PS51819">
    <property type="entry name" value="VOC"/>
    <property type="match status" value="1"/>
</dbReference>
<feature type="compositionally biased region" description="Low complexity" evidence="1">
    <location>
        <begin position="1133"/>
        <end position="1165"/>
    </location>
</feature>
<feature type="compositionally biased region" description="Low complexity" evidence="1">
    <location>
        <begin position="1347"/>
        <end position="1362"/>
    </location>
</feature>
<name>A0AAE3VYX4_9ACTN</name>
<feature type="compositionally biased region" description="Basic and acidic residues" evidence="1">
    <location>
        <begin position="1292"/>
        <end position="1303"/>
    </location>
</feature>
<feature type="compositionally biased region" description="Basic and acidic residues" evidence="1">
    <location>
        <begin position="1854"/>
        <end position="1867"/>
    </location>
</feature>
<feature type="compositionally biased region" description="Basic and acidic residues" evidence="1">
    <location>
        <begin position="172"/>
        <end position="182"/>
    </location>
</feature>
<dbReference type="InterPro" id="IPR029068">
    <property type="entry name" value="Glyas_Bleomycin-R_OHBP_Dase"/>
</dbReference>
<feature type="compositionally biased region" description="Basic and acidic residues" evidence="1">
    <location>
        <begin position="436"/>
        <end position="450"/>
    </location>
</feature>
<feature type="compositionally biased region" description="Low complexity" evidence="1">
    <location>
        <begin position="632"/>
        <end position="686"/>
    </location>
</feature>
<feature type="compositionally biased region" description="Low complexity" evidence="1">
    <location>
        <begin position="890"/>
        <end position="917"/>
    </location>
</feature>
<feature type="compositionally biased region" description="Polar residues" evidence="1">
    <location>
        <begin position="1649"/>
        <end position="1665"/>
    </location>
</feature>
<feature type="transmembrane region" description="Helical" evidence="2">
    <location>
        <begin position="14"/>
        <end position="31"/>
    </location>
</feature>
<keyword evidence="2" id="KW-1133">Transmembrane helix</keyword>
<feature type="compositionally biased region" description="Basic and acidic residues" evidence="1">
    <location>
        <begin position="576"/>
        <end position="588"/>
    </location>
</feature>
<dbReference type="Pfam" id="PF00903">
    <property type="entry name" value="Glyoxalase"/>
    <property type="match status" value="1"/>
</dbReference>
<organism evidence="4 5">
    <name type="scientific">Catenuloplanes indicus</name>
    <dbReference type="NCBI Taxonomy" id="137267"/>
    <lineage>
        <taxon>Bacteria</taxon>
        <taxon>Bacillati</taxon>
        <taxon>Actinomycetota</taxon>
        <taxon>Actinomycetes</taxon>
        <taxon>Micromonosporales</taxon>
        <taxon>Micromonosporaceae</taxon>
        <taxon>Catenuloplanes</taxon>
    </lineage>
</organism>
<feature type="compositionally biased region" description="Low complexity" evidence="1">
    <location>
        <begin position="1626"/>
        <end position="1635"/>
    </location>
</feature>
<reference evidence="4 5" key="1">
    <citation type="submission" date="2023-07" db="EMBL/GenBank/DDBJ databases">
        <title>Sequencing the genomes of 1000 actinobacteria strains.</title>
        <authorList>
            <person name="Klenk H.-P."/>
        </authorList>
    </citation>
    <scope>NUCLEOTIDE SEQUENCE [LARGE SCALE GENOMIC DNA]</scope>
    <source>
        <strain evidence="4 5">DSM 44709</strain>
    </source>
</reference>
<feature type="region of interest" description="Disordered" evidence="1">
    <location>
        <begin position="172"/>
        <end position="1868"/>
    </location>
</feature>
<gene>
    <name evidence="4" type="ORF">J2S42_002993</name>
</gene>
<evidence type="ECO:0000259" key="3">
    <source>
        <dbReference type="PROSITE" id="PS51819"/>
    </source>
</evidence>
<feature type="compositionally biased region" description="Basic and acidic residues" evidence="1">
    <location>
        <begin position="709"/>
        <end position="729"/>
    </location>
</feature>
<feature type="compositionally biased region" description="Polar residues" evidence="1">
    <location>
        <begin position="1371"/>
        <end position="1381"/>
    </location>
</feature>
<dbReference type="SUPFAM" id="SSF54593">
    <property type="entry name" value="Glyoxalase/Bleomycin resistance protein/Dihydroxybiphenyl dioxygenase"/>
    <property type="match status" value="1"/>
</dbReference>
<feature type="compositionally biased region" description="Acidic residues" evidence="1">
    <location>
        <begin position="303"/>
        <end position="315"/>
    </location>
</feature>
<feature type="compositionally biased region" description="Basic and acidic residues" evidence="1">
    <location>
        <begin position="1689"/>
        <end position="1701"/>
    </location>
</feature>
<feature type="compositionally biased region" description="Low complexity" evidence="1">
    <location>
        <begin position="1800"/>
        <end position="1818"/>
    </location>
</feature>
<feature type="compositionally biased region" description="Low complexity" evidence="1">
    <location>
        <begin position="745"/>
        <end position="772"/>
    </location>
</feature>
<dbReference type="EMBL" id="JAUSUZ010000001">
    <property type="protein sequence ID" value="MDQ0366324.1"/>
    <property type="molecule type" value="Genomic_DNA"/>
</dbReference>
<feature type="compositionally biased region" description="Low complexity" evidence="1">
    <location>
        <begin position="852"/>
        <end position="861"/>
    </location>
</feature>
<feature type="compositionally biased region" description="Low complexity" evidence="1">
    <location>
        <begin position="535"/>
        <end position="556"/>
    </location>
</feature>
<feature type="compositionally biased region" description="Low complexity" evidence="1">
    <location>
        <begin position="1416"/>
        <end position="1432"/>
    </location>
</feature>
<evidence type="ECO:0000256" key="1">
    <source>
        <dbReference type="SAM" id="MobiDB-lite"/>
    </source>
</evidence>
<evidence type="ECO:0000313" key="4">
    <source>
        <dbReference type="EMBL" id="MDQ0366324.1"/>
    </source>
</evidence>
<feature type="compositionally biased region" description="Basic and acidic residues" evidence="1">
    <location>
        <begin position="1235"/>
        <end position="1261"/>
    </location>
</feature>
<feature type="compositionally biased region" description="Low complexity" evidence="1">
    <location>
        <begin position="1480"/>
        <end position="1494"/>
    </location>
</feature>
<feature type="transmembrane region" description="Helical" evidence="2">
    <location>
        <begin position="38"/>
        <end position="58"/>
    </location>
</feature>
<feature type="compositionally biased region" description="Basic and acidic residues" evidence="1">
    <location>
        <begin position="918"/>
        <end position="932"/>
    </location>
</feature>
<evidence type="ECO:0000256" key="2">
    <source>
        <dbReference type="SAM" id="Phobius"/>
    </source>
</evidence>